<dbReference type="SMART" id="SM00014">
    <property type="entry name" value="acidPPc"/>
    <property type="match status" value="1"/>
</dbReference>
<dbReference type="EMBL" id="WRPA01000006">
    <property type="protein sequence ID" value="MXR68718.1"/>
    <property type="molecule type" value="Genomic_DNA"/>
</dbReference>
<gene>
    <name evidence="5" type="ORF">GNT65_08545</name>
</gene>
<dbReference type="GO" id="GO:0050380">
    <property type="term" value="F:undecaprenyl-diphosphatase activity"/>
    <property type="evidence" value="ECO:0007669"/>
    <property type="project" value="UniProtKB-EC"/>
</dbReference>
<organism evidence="5 6">
    <name type="scientific">Shewanella insulae</name>
    <dbReference type="NCBI Taxonomy" id="2681496"/>
    <lineage>
        <taxon>Bacteria</taxon>
        <taxon>Pseudomonadati</taxon>
        <taxon>Pseudomonadota</taxon>
        <taxon>Gammaproteobacteria</taxon>
        <taxon>Alteromonadales</taxon>
        <taxon>Shewanellaceae</taxon>
        <taxon>Shewanella</taxon>
    </lineage>
</organism>
<sequence length="442" mass="48371">MTTANTYLKYLLPALMLGPLIPQDALGKSEILQGQSGTVSEVGDVVQIALPAAGLIGALWIGDTEGAWQVTKGVATTAAITHTLKFGYERLRPDGSEANSFPSGHTSAAFSGAAFIHHRYGNAYGIPAYAAAAFVGGSRIWANRHYMDDVLAGGSIAVMTSLYFTDPYAQTDLVIAPSLGEDHIGLALSYTPGLAGSKGPRAERVNSDDWGRQNKPLDSSYTLMIGGFDTDSNYIRDKQEAGFDLNGFSKSYEPNTYASAQVKWGLDNHQYLAFEFTPMEARDTSVLNQDIGFNGKRYAAGSEIIAAYRSWNLSADYRFNLLPKGDWIANVGAGLSLVDQWIRLDNIDGDNLGEFNDFFIVPAAVVELGYRFTHEFQATLGYRIAGLSEYDSNNLWGDISYQINERWAASLFYGQLKQTSDTDEYYNDATFNYGGFSVTYNF</sequence>
<proteinExistence type="predicted"/>
<keyword evidence="6" id="KW-1185">Reference proteome</keyword>
<dbReference type="CDD" id="cd03394">
    <property type="entry name" value="PAP2_like_5"/>
    <property type="match status" value="1"/>
</dbReference>
<evidence type="ECO:0000313" key="6">
    <source>
        <dbReference type="Proteomes" id="UP000474778"/>
    </source>
</evidence>
<dbReference type="PANTHER" id="PTHR14969">
    <property type="entry name" value="SPHINGOSINE-1-PHOSPHATE PHOSPHOHYDROLASE"/>
    <property type="match status" value="1"/>
</dbReference>
<feature type="domain" description="Phosphatidic acid phosphatase type 2/haloperoxidase" evidence="4">
    <location>
        <begin position="71"/>
        <end position="165"/>
    </location>
</feature>
<evidence type="ECO:0000256" key="3">
    <source>
        <dbReference type="ARBA" id="ARBA00047594"/>
    </source>
</evidence>
<protein>
    <recommendedName>
        <fullName evidence="1">undecaprenyl-diphosphate phosphatase</fullName>
        <ecNumber evidence="1">3.6.1.27</ecNumber>
    </recommendedName>
    <alternativeName>
        <fullName evidence="2">Undecaprenyl pyrophosphate phosphatase</fullName>
    </alternativeName>
</protein>
<accession>A0A6L7I004</accession>
<dbReference type="SUPFAM" id="SSF48317">
    <property type="entry name" value="Acid phosphatase/Vanadium-dependent haloperoxidase"/>
    <property type="match status" value="1"/>
</dbReference>
<dbReference type="AlphaFoldDB" id="A0A6L7I004"/>
<dbReference type="InterPro" id="IPR000326">
    <property type="entry name" value="PAP2/HPO"/>
</dbReference>
<evidence type="ECO:0000259" key="4">
    <source>
        <dbReference type="SMART" id="SM00014"/>
    </source>
</evidence>
<comment type="caution">
    <text evidence="5">The sequence shown here is derived from an EMBL/GenBank/DDBJ whole genome shotgun (WGS) entry which is preliminary data.</text>
</comment>
<dbReference type="Gene3D" id="1.20.144.10">
    <property type="entry name" value="Phosphatidic acid phosphatase type 2/haloperoxidase"/>
    <property type="match status" value="1"/>
</dbReference>
<dbReference type="Proteomes" id="UP000474778">
    <property type="component" value="Unassembled WGS sequence"/>
</dbReference>
<evidence type="ECO:0000256" key="2">
    <source>
        <dbReference type="ARBA" id="ARBA00032707"/>
    </source>
</evidence>
<evidence type="ECO:0000313" key="5">
    <source>
        <dbReference type="EMBL" id="MXR68718.1"/>
    </source>
</evidence>
<evidence type="ECO:0000256" key="1">
    <source>
        <dbReference type="ARBA" id="ARBA00012374"/>
    </source>
</evidence>
<reference evidence="5 6" key="1">
    <citation type="submission" date="2019-12" db="EMBL/GenBank/DDBJ databases">
        <title>Shewanella insulae sp. nov., isolated from a tidal flat.</title>
        <authorList>
            <person name="Yoon J.-H."/>
        </authorList>
    </citation>
    <scope>NUCLEOTIDE SEQUENCE [LARGE SCALE GENOMIC DNA]</scope>
    <source>
        <strain evidence="5 6">JBTF-M18</strain>
    </source>
</reference>
<dbReference type="EC" id="3.6.1.27" evidence="1"/>
<dbReference type="PANTHER" id="PTHR14969:SF13">
    <property type="entry name" value="AT30094P"/>
    <property type="match status" value="1"/>
</dbReference>
<dbReference type="Pfam" id="PF01569">
    <property type="entry name" value="PAP2"/>
    <property type="match status" value="1"/>
</dbReference>
<comment type="catalytic activity">
    <reaction evidence="3">
        <text>di-trans,octa-cis-undecaprenyl diphosphate + H2O = di-trans,octa-cis-undecaprenyl phosphate + phosphate + H(+)</text>
        <dbReference type="Rhea" id="RHEA:28094"/>
        <dbReference type="ChEBI" id="CHEBI:15377"/>
        <dbReference type="ChEBI" id="CHEBI:15378"/>
        <dbReference type="ChEBI" id="CHEBI:43474"/>
        <dbReference type="ChEBI" id="CHEBI:58405"/>
        <dbReference type="ChEBI" id="CHEBI:60392"/>
        <dbReference type="EC" id="3.6.1.27"/>
    </reaction>
</comment>
<name>A0A6L7I004_9GAMM</name>
<dbReference type="InterPro" id="IPR036938">
    <property type="entry name" value="PAP2/HPO_sf"/>
</dbReference>